<dbReference type="PANTHER" id="PTHR45947">
    <property type="entry name" value="SULFOQUINOVOSYL TRANSFERASE SQD2"/>
    <property type="match status" value="1"/>
</dbReference>
<dbReference type="InterPro" id="IPR050194">
    <property type="entry name" value="Glycosyltransferase_grp1"/>
</dbReference>
<dbReference type="Gene3D" id="3.40.50.2000">
    <property type="entry name" value="Glycogen Phosphorylase B"/>
    <property type="match status" value="1"/>
</dbReference>
<dbReference type="GO" id="GO:0016758">
    <property type="term" value="F:hexosyltransferase activity"/>
    <property type="evidence" value="ECO:0007669"/>
    <property type="project" value="TreeGrafter"/>
</dbReference>
<dbReference type="EMBL" id="CAFBMK010000183">
    <property type="protein sequence ID" value="CAB4933892.1"/>
    <property type="molecule type" value="Genomic_DNA"/>
</dbReference>
<organism evidence="2">
    <name type="scientific">freshwater metagenome</name>
    <dbReference type="NCBI Taxonomy" id="449393"/>
    <lineage>
        <taxon>unclassified sequences</taxon>
        <taxon>metagenomes</taxon>
        <taxon>ecological metagenomes</taxon>
    </lineage>
</organism>
<proteinExistence type="predicted"/>
<sequence>MSRLDDVHKGTDVLIRALALARQTVAEARLIVIGEGRLRPALERLATDLGVRDAVEFLGRASDEERDRRLDTCAVFAMLSRVPPGEGGEGFGIVFAEAAARGVPVLAGDQGGARDAVDHGRTGLLVDPTSIGDAAAAIVRLLTDRALRTALGEEGPRWARRFSWDVVVEQVEDVLHEAARHR</sequence>
<evidence type="ECO:0000259" key="1">
    <source>
        <dbReference type="Pfam" id="PF00534"/>
    </source>
</evidence>
<protein>
    <submittedName>
        <fullName evidence="2">Unannotated protein</fullName>
    </submittedName>
</protein>
<dbReference type="InterPro" id="IPR001296">
    <property type="entry name" value="Glyco_trans_1"/>
</dbReference>
<feature type="domain" description="Glycosyl transferase family 1" evidence="1">
    <location>
        <begin position="8"/>
        <end position="157"/>
    </location>
</feature>
<dbReference type="Pfam" id="PF00534">
    <property type="entry name" value="Glycos_transf_1"/>
    <property type="match status" value="1"/>
</dbReference>
<gene>
    <name evidence="2" type="ORF">UFOPK3564_02537</name>
</gene>
<accession>A0A6J7IUA4</accession>
<dbReference type="SUPFAM" id="SSF53756">
    <property type="entry name" value="UDP-Glycosyltransferase/glycogen phosphorylase"/>
    <property type="match status" value="1"/>
</dbReference>
<dbReference type="AlphaFoldDB" id="A0A6J7IUA4"/>
<name>A0A6J7IUA4_9ZZZZ</name>
<dbReference type="PANTHER" id="PTHR45947:SF3">
    <property type="entry name" value="SULFOQUINOVOSYL TRANSFERASE SQD2"/>
    <property type="match status" value="1"/>
</dbReference>
<evidence type="ECO:0000313" key="2">
    <source>
        <dbReference type="EMBL" id="CAB4933892.1"/>
    </source>
</evidence>
<reference evidence="2" key="1">
    <citation type="submission" date="2020-05" db="EMBL/GenBank/DDBJ databases">
        <authorList>
            <person name="Chiriac C."/>
            <person name="Salcher M."/>
            <person name="Ghai R."/>
            <person name="Kavagutti S V."/>
        </authorList>
    </citation>
    <scope>NUCLEOTIDE SEQUENCE</scope>
</reference>
<dbReference type="CDD" id="cd03801">
    <property type="entry name" value="GT4_PimA-like"/>
    <property type="match status" value="1"/>
</dbReference>